<gene>
    <name evidence="2" type="ORF">GUITHDRAFT_114563</name>
</gene>
<evidence type="ECO:0000256" key="1">
    <source>
        <dbReference type="SAM" id="MobiDB-lite"/>
    </source>
</evidence>
<evidence type="ECO:0000313" key="4">
    <source>
        <dbReference type="Proteomes" id="UP000011087"/>
    </source>
</evidence>
<feature type="region of interest" description="Disordered" evidence="1">
    <location>
        <begin position="28"/>
        <end position="64"/>
    </location>
</feature>
<reference evidence="4" key="2">
    <citation type="submission" date="2012-11" db="EMBL/GenBank/DDBJ databases">
        <authorList>
            <person name="Kuo A."/>
            <person name="Curtis B.A."/>
            <person name="Tanifuji G."/>
            <person name="Burki F."/>
            <person name="Gruber A."/>
            <person name="Irimia M."/>
            <person name="Maruyama S."/>
            <person name="Arias M.C."/>
            <person name="Ball S.G."/>
            <person name="Gile G.H."/>
            <person name="Hirakawa Y."/>
            <person name="Hopkins J.F."/>
            <person name="Rensing S.A."/>
            <person name="Schmutz J."/>
            <person name="Symeonidi A."/>
            <person name="Elias M."/>
            <person name="Eveleigh R.J."/>
            <person name="Herman E.K."/>
            <person name="Klute M.J."/>
            <person name="Nakayama T."/>
            <person name="Obornik M."/>
            <person name="Reyes-Prieto A."/>
            <person name="Armbrust E.V."/>
            <person name="Aves S.J."/>
            <person name="Beiko R.G."/>
            <person name="Coutinho P."/>
            <person name="Dacks J.B."/>
            <person name="Durnford D.G."/>
            <person name="Fast N.M."/>
            <person name="Green B.R."/>
            <person name="Grisdale C."/>
            <person name="Hempe F."/>
            <person name="Henrissat B."/>
            <person name="Hoppner M.P."/>
            <person name="Ishida K.-I."/>
            <person name="Kim E."/>
            <person name="Koreny L."/>
            <person name="Kroth P.G."/>
            <person name="Liu Y."/>
            <person name="Malik S.-B."/>
            <person name="Maier U.G."/>
            <person name="McRose D."/>
            <person name="Mock T."/>
            <person name="Neilson J.A."/>
            <person name="Onodera N.T."/>
            <person name="Poole A.M."/>
            <person name="Pritham E.J."/>
            <person name="Richards T.A."/>
            <person name="Rocap G."/>
            <person name="Roy S.W."/>
            <person name="Sarai C."/>
            <person name="Schaack S."/>
            <person name="Shirato S."/>
            <person name="Slamovits C.H."/>
            <person name="Spencer D.F."/>
            <person name="Suzuki S."/>
            <person name="Worden A.Z."/>
            <person name="Zauner S."/>
            <person name="Barry K."/>
            <person name="Bell C."/>
            <person name="Bharti A.K."/>
            <person name="Crow J.A."/>
            <person name="Grimwood J."/>
            <person name="Kramer R."/>
            <person name="Lindquist E."/>
            <person name="Lucas S."/>
            <person name="Salamov A."/>
            <person name="McFadden G.I."/>
            <person name="Lane C.E."/>
            <person name="Keeling P.J."/>
            <person name="Gray M.W."/>
            <person name="Grigoriev I.V."/>
            <person name="Archibald J.M."/>
        </authorList>
    </citation>
    <scope>NUCLEOTIDE SEQUENCE</scope>
    <source>
        <strain evidence="4">CCMP2712</strain>
    </source>
</reference>
<evidence type="ECO:0000313" key="2">
    <source>
        <dbReference type="EMBL" id="EKX39366.1"/>
    </source>
</evidence>
<sequence>MSKREEEYGFSGPGLRKGYELLPQLLCRPKPKPEEGHDDSLLKQSLSKIPQPVKHLQPYDPAIKRDRGNIDIKSQISNPTADPPASVQQTTSWTFVPDDISSDLMKLFQTLETQRNTVRFSTVNSRIAPSRPRRSDASALVPQSGPDNLSPGSYDDDQVRVARYWELECKAVTAEPPSASPAGLRERRILFRGYRTATARRLEEALRSPPAKAGGRAGGDGPTSHKSKFEVNESDGTGGGVCKAVCPERPAWSLGVASSQQTRPPAQLCLYWRGLEV</sequence>
<dbReference type="KEGG" id="gtt:GUITHDRAFT_114563"/>
<dbReference type="Proteomes" id="UP000011087">
    <property type="component" value="Unassembled WGS sequence"/>
</dbReference>
<feature type="compositionally biased region" description="Basic and acidic residues" evidence="1">
    <location>
        <begin position="31"/>
        <end position="41"/>
    </location>
</feature>
<feature type="region of interest" description="Disordered" evidence="1">
    <location>
        <begin position="124"/>
        <end position="155"/>
    </location>
</feature>
<dbReference type="RefSeq" id="XP_005826346.1">
    <property type="nucleotide sequence ID" value="XM_005826289.1"/>
</dbReference>
<dbReference type="PaxDb" id="55529-EKX39366"/>
<protein>
    <submittedName>
        <fullName evidence="2 3">Uncharacterized protein</fullName>
    </submittedName>
</protein>
<organism evidence="2">
    <name type="scientific">Guillardia theta (strain CCMP2712)</name>
    <name type="common">Cryptophyte</name>
    <dbReference type="NCBI Taxonomy" id="905079"/>
    <lineage>
        <taxon>Eukaryota</taxon>
        <taxon>Cryptophyceae</taxon>
        <taxon>Pyrenomonadales</taxon>
        <taxon>Geminigeraceae</taxon>
        <taxon>Guillardia</taxon>
    </lineage>
</organism>
<feature type="region of interest" description="Disordered" evidence="1">
    <location>
        <begin position="205"/>
        <end position="238"/>
    </location>
</feature>
<dbReference type="HOGENOM" id="CLU_1006292_0_0_1"/>
<dbReference type="GeneID" id="17296107"/>
<name>L1ISY5_GUITC</name>
<dbReference type="EnsemblProtists" id="EKX39366">
    <property type="protein sequence ID" value="EKX39366"/>
    <property type="gene ID" value="GUITHDRAFT_114563"/>
</dbReference>
<reference evidence="3" key="3">
    <citation type="submission" date="2015-06" db="UniProtKB">
        <authorList>
            <consortium name="EnsemblProtists"/>
        </authorList>
    </citation>
    <scope>IDENTIFICATION</scope>
</reference>
<proteinExistence type="predicted"/>
<reference evidence="2 4" key="1">
    <citation type="journal article" date="2012" name="Nature">
        <title>Algal genomes reveal evolutionary mosaicism and the fate of nucleomorphs.</title>
        <authorList>
            <consortium name="DOE Joint Genome Institute"/>
            <person name="Curtis B.A."/>
            <person name="Tanifuji G."/>
            <person name="Burki F."/>
            <person name="Gruber A."/>
            <person name="Irimia M."/>
            <person name="Maruyama S."/>
            <person name="Arias M.C."/>
            <person name="Ball S.G."/>
            <person name="Gile G.H."/>
            <person name="Hirakawa Y."/>
            <person name="Hopkins J.F."/>
            <person name="Kuo A."/>
            <person name="Rensing S.A."/>
            <person name="Schmutz J."/>
            <person name="Symeonidi A."/>
            <person name="Elias M."/>
            <person name="Eveleigh R.J."/>
            <person name="Herman E.K."/>
            <person name="Klute M.J."/>
            <person name="Nakayama T."/>
            <person name="Obornik M."/>
            <person name="Reyes-Prieto A."/>
            <person name="Armbrust E.V."/>
            <person name="Aves S.J."/>
            <person name="Beiko R.G."/>
            <person name="Coutinho P."/>
            <person name="Dacks J.B."/>
            <person name="Durnford D.G."/>
            <person name="Fast N.M."/>
            <person name="Green B.R."/>
            <person name="Grisdale C.J."/>
            <person name="Hempel F."/>
            <person name="Henrissat B."/>
            <person name="Hoppner M.P."/>
            <person name="Ishida K."/>
            <person name="Kim E."/>
            <person name="Koreny L."/>
            <person name="Kroth P.G."/>
            <person name="Liu Y."/>
            <person name="Malik S.B."/>
            <person name="Maier U.G."/>
            <person name="McRose D."/>
            <person name="Mock T."/>
            <person name="Neilson J.A."/>
            <person name="Onodera N.T."/>
            <person name="Poole A.M."/>
            <person name="Pritham E.J."/>
            <person name="Richards T.A."/>
            <person name="Rocap G."/>
            <person name="Roy S.W."/>
            <person name="Sarai C."/>
            <person name="Schaack S."/>
            <person name="Shirato S."/>
            <person name="Slamovits C.H."/>
            <person name="Spencer D.F."/>
            <person name="Suzuki S."/>
            <person name="Worden A.Z."/>
            <person name="Zauner S."/>
            <person name="Barry K."/>
            <person name="Bell C."/>
            <person name="Bharti A.K."/>
            <person name="Crow J.A."/>
            <person name="Grimwood J."/>
            <person name="Kramer R."/>
            <person name="Lindquist E."/>
            <person name="Lucas S."/>
            <person name="Salamov A."/>
            <person name="McFadden G.I."/>
            <person name="Lane C.E."/>
            <person name="Keeling P.J."/>
            <person name="Gray M.W."/>
            <person name="Grigoriev I.V."/>
            <person name="Archibald J.M."/>
        </authorList>
    </citation>
    <scope>NUCLEOTIDE SEQUENCE</scope>
    <source>
        <strain evidence="2 4">CCMP2712</strain>
    </source>
</reference>
<dbReference type="EMBL" id="JH993040">
    <property type="protein sequence ID" value="EKX39366.1"/>
    <property type="molecule type" value="Genomic_DNA"/>
</dbReference>
<keyword evidence="4" id="KW-1185">Reference proteome</keyword>
<accession>L1ISY5</accession>
<evidence type="ECO:0000313" key="3">
    <source>
        <dbReference type="EnsemblProtists" id="EKX39366"/>
    </source>
</evidence>
<dbReference type="AlphaFoldDB" id="L1ISY5"/>